<dbReference type="EMBL" id="VSRR010006806">
    <property type="protein sequence ID" value="MPC45598.1"/>
    <property type="molecule type" value="Genomic_DNA"/>
</dbReference>
<evidence type="ECO:0000313" key="3">
    <source>
        <dbReference type="Proteomes" id="UP000324222"/>
    </source>
</evidence>
<dbReference type="Proteomes" id="UP000324222">
    <property type="component" value="Unassembled WGS sequence"/>
</dbReference>
<sequence length="89" mass="9182">MDDGGLVFRAVRLPPSHFTRFPSCIIQAGSSLHHLAATHGLSASLNPPSQPLQSSASSSSSSSSCSSSSSFSSFPPSTAFLMTSPFFSS</sequence>
<evidence type="ECO:0000256" key="1">
    <source>
        <dbReference type="SAM" id="MobiDB-lite"/>
    </source>
</evidence>
<evidence type="ECO:0000313" key="2">
    <source>
        <dbReference type="EMBL" id="MPC45598.1"/>
    </source>
</evidence>
<name>A0A5B7FL06_PORTR</name>
<gene>
    <name evidence="2" type="ORF">E2C01_039302</name>
</gene>
<feature type="compositionally biased region" description="Low complexity" evidence="1">
    <location>
        <begin position="43"/>
        <end position="77"/>
    </location>
</feature>
<dbReference type="AlphaFoldDB" id="A0A5B7FL06"/>
<comment type="caution">
    <text evidence="2">The sequence shown here is derived from an EMBL/GenBank/DDBJ whole genome shotgun (WGS) entry which is preliminary data.</text>
</comment>
<proteinExistence type="predicted"/>
<accession>A0A5B7FL06</accession>
<feature type="region of interest" description="Disordered" evidence="1">
    <location>
        <begin position="43"/>
        <end position="89"/>
    </location>
</feature>
<organism evidence="2 3">
    <name type="scientific">Portunus trituberculatus</name>
    <name type="common">Swimming crab</name>
    <name type="synonym">Neptunus trituberculatus</name>
    <dbReference type="NCBI Taxonomy" id="210409"/>
    <lineage>
        <taxon>Eukaryota</taxon>
        <taxon>Metazoa</taxon>
        <taxon>Ecdysozoa</taxon>
        <taxon>Arthropoda</taxon>
        <taxon>Crustacea</taxon>
        <taxon>Multicrustacea</taxon>
        <taxon>Malacostraca</taxon>
        <taxon>Eumalacostraca</taxon>
        <taxon>Eucarida</taxon>
        <taxon>Decapoda</taxon>
        <taxon>Pleocyemata</taxon>
        <taxon>Brachyura</taxon>
        <taxon>Eubrachyura</taxon>
        <taxon>Portunoidea</taxon>
        <taxon>Portunidae</taxon>
        <taxon>Portuninae</taxon>
        <taxon>Portunus</taxon>
    </lineage>
</organism>
<keyword evidence="3" id="KW-1185">Reference proteome</keyword>
<reference evidence="2 3" key="1">
    <citation type="submission" date="2019-05" db="EMBL/GenBank/DDBJ databases">
        <title>Another draft genome of Portunus trituberculatus and its Hox gene families provides insights of decapod evolution.</title>
        <authorList>
            <person name="Jeong J.-H."/>
            <person name="Song I."/>
            <person name="Kim S."/>
            <person name="Choi T."/>
            <person name="Kim D."/>
            <person name="Ryu S."/>
            <person name="Kim W."/>
        </authorList>
    </citation>
    <scope>NUCLEOTIDE SEQUENCE [LARGE SCALE GENOMIC DNA]</scope>
    <source>
        <tissue evidence="2">Muscle</tissue>
    </source>
</reference>
<protein>
    <submittedName>
        <fullName evidence="2">Uncharacterized protein</fullName>
    </submittedName>
</protein>